<accession>A0A8H6G071</accession>
<gene>
    <name evidence="2" type="ORF">HO173_004188</name>
</gene>
<feature type="region of interest" description="Disordered" evidence="1">
    <location>
        <begin position="394"/>
        <end position="419"/>
    </location>
</feature>
<organism evidence="2 3">
    <name type="scientific">Letharia columbiana</name>
    <dbReference type="NCBI Taxonomy" id="112416"/>
    <lineage>
        <taxon>Eukaryota</taxon>
        <taxon>Fungi</taxon>
        <taxon>Dikarya</taxon>
        <taxon>Ascomycota</taxon>
        <taxon>Pezizomycotina</taxon>
        <taxon>Lecanoromycetes</taxon>
        <taxon>OSLEUM clade</taxon>
        <taxon>Lecanoromycetidae</taxon>
        <taxon>Lecanorales</taxon>
        <taxon>Lecanorineae</taxon>
        <taxon>Parmeliaceae</taxon>
        <taxon>Letharia</taxon>
    </lineage>
</organism>
<evidence type="ECO:0000256" key="1">
    <source>
        <dbReference type="SAM" id="MobiDB-lite"/>
    </source>
</evidence>
<dbReference type="AlphaFoldDB" id="A0A8H6G071"/>
<dbReference type="SUPFAM" id="SSF48403">
    <property type="entry name" value="Ankyrin repeat"/>
    <property type="match status" value="1"/>
</dbReference>
<dbReference type="RefSeq" id="XP_037167305.1">
    <property type="nucleotide sequence ID" value="XM_037306112.1"/>
</dbReference>
<dbReference type="InterPro" id="IPR036770">
    <property type="entry name" value="Ankyrin_rpt-contain_sf"/>
</dbReference>
<dbReference type="EMBL" id="JACCJC010000012">
    <property type="protein sequence ID" value="KAF6237987.1"/>
    <property type="molecule type" value="Genomic_DNA"/>
</dbReference>
<dbReference type="GeneID" id="59285853"/>
<comment type="caution">
    <text evidence="2">The sequence shown here is derived from an EMBL/GenBank/DDBJ whole genome shotgun (WGS) entry which is preliminary data.</text>
</comment>
<reference evidence="2 3" key="1">
    <citation type="journal article" date="2020" name="Genomics">
        <title>Complete, high-quality genomes from long-read metagenomic sequencing of two wolf lichen thalli reveals enigmatic genome architecture.</title>
        <authorList>
            <person name="McKenzie S.K."/>
            <person name="Walston R.F."/>
            <person name="Allen J.L."/>
        </authorList>
    </citation>
    <scope>NUCLEOTIDE SEQUENCE [LARGE SCALE GENOMIC DNA]</scope>
    <source>
        <strain evidence="2">WasteWater2</strain>
    </source>
</reference>
<dbReference type="Proteomes" id="UP000578531">
    <property type="component" value="Unassembled WGS sequence"/>
</dbReference>
<evidence type="ECO:0000313" key="3">
    <source>
        <dbReference type="Proteomes" id="UP000578531"/>
    </source>
</evidence>
<evidence type="ECO:0000313" key="2">
    <source>
        <dbReference type="EMBL" id="KAF6237987.1"/>
    </source>
</evidence>
<name>A0A8H6G071_9LECA</name>
<dbReference type="Gene3D" id="1.25.40.20">
    <property type="entry name" value="Ankyrin repeat-containing domain"/>
    <property type="match status" value="1"/>
</dbReference>
<keyword evidence="3" id="KW-1185">Reference proteome</keyword>
<protein>
    <submittedName>
        <fullName evidence="2">Uncharacterized protein</fullName>
    </submittedName>
</protein>
<sequence length="419" mass="48214">MQSFSHISRTLNVYPVLSHTEEVSSMCVHGEVESLQDLFRKKPVSPFVSDECSWTLLHFAAYGFQPGVCALLLQLGVDPERVSFGGQKAIIGMGACGNFVLADREPSQICKGTLIETFRTLAQSQDSLSASDISDILLHYVGPPELAGFTLSRDFLPFGVSEPTNDVITYPPLAMALRLYAVAYLVEYKYEVLHDAEKEQWESLIIRLLRTGANLHAPVPHFVEMRNESDVSYEVTKYGTPLDEMFTFTDTPAEARAVANGWFQILRSESYDVVAYIEKESDLHYTQPQTTFPLLQRHEEHDSPRELIFELEQQKQSIYWDWWTNPSSSIYLLHSTLEPMLMLSRSFITYHMSSEVTWPFHYPKWYGYCHPTREDEEAVQQQLYDMAQRRAKRRLQKRHAKESRSRGLKYPSMPGAWQN</sequence>
<proteinExistence type="predicted"/>
<dbReference type="OrthoDB" id="539213at2759"/>